<dbReference type="Proteomes" id="UP000060043">
    <property type="component" value="Chromosome"/>
</dbReference>
<comment type="subunit">
    <text evidence="3 16">Monomer.</text>
</comment>
<dbReference type="InterPro" id="IPR011545">
    <property type="entry name" value="DEAD/DEAH_box_helicase_dom"/>
</dbReference>
<evidence type="ECO:0000256" key="2">
    <source>
        <dbReference type="ARBA" id="ARBA00004496"/>
    </source>
</evidence>
<evidence type="ECO:0000313" key="24">
    <source>
        <dbReference type="Proteomes" id="UP000060043"/>
    </source>
</evidence>
<evidence type="ECO:0000256" key="7">
    <source>
        <dbReference type="ARBA" id="ARBA00022771"/>
    </source>
</evidence>
<evidence type="ECO:0000313" key="22">
    <source>
        <dbReference type="EMBL" id="ALU30527.1"/>
    </source>
</evidence>
<keyword evidence="9 16" id="KW-0067">ATP-binding</keyword>
<feature type="domain" description="Toprim" evidence="18">
    <location>
        <begin position="622"/>
        <end position="786"/>
    </location>
</feature>
<dbReference type="Gene3D" id="1.10.290.10">
    <property type="entry name" value="Topoisomerase I, domain 4"/>
    <property type="match status" value="1"/>
</dbReference>
<dbReference type="HAMAP" id="MF_01125">
    <property type="entry name" value="Reverse_gyrase"/>
    <property type="match status" value="1"/>
</dbReference>
<dbReference type="PRINTS" id="PR00417">
    <property type="entry name" value="PRTPISMRASEI"/>
</dbReference>
<keyword evidence="10" id="KW-0460">Magnesium</keyword>
<dbReference type="SMART" id="SM00487">
    <property type="entry name" value="DEXDc"/>
    <property type="match status" value="1"/>
</dbReference>
<dbReference type="InterPro" id="IPR034142">
    <property type="entry name" value="TOPRIM_RevGyr"/>
</dbReference>
<dbReference type="Gene3D" id="3.40.50.140">
    <property type="match status" value="1"/>
</dbReference>
<dbReference type="InterPro" id="IPR005736">
    <property type="entry name" value="Reverse_gyrase"/>
</dbReference>
<dbReference type="GO" id="GO:0006265">
    <property type="term" value="P:DNA topological change"/>
    <property type="evidence" value="ECO:0007669"/>
    <property type="project" value="UniProtKB-UniRule"/>
</dbReference>
<comment type="miscellaneous">
    <text evidence="16">This enzyme is the only unique feature of hyperthermophilic bacteria/archaea known and seems to be essential for adaptation to life at high temperatures. It may play a role in stabilization of DNA at high temperatures.</text>
</comment>
<evidence type="ECO:0000259" key="21">
    <source>
        <dbReference type="PROSITE" id="PS52039"/>
    </source>
</evidence>
<evidence type="ECO:0000256" key="10">
    <source>
        <dbReference type="ARBA" id="ARBA00022842"/>
    </source>
</evidence>
<dbReference type="Gene3D" id="2.60.510.20">
    <property type="match status" value="1"/>
</dbReference>
<dbReference type="Proteomes" id="UP000065473">
    <property type="component" value="Chromosome"/>
</dbReference>
<dbReference type="Pfam" id="PF17915">
    <property type="entry name" value="zf_Rg"/>
    <property type="match status" value="1"/>
</dbReference>
<evidence type="ECO:0000256" key="14">
    <source>
        <dbReference type="ARBA" id="ARBA00043976"/>
    </source>
</evidence>
<dbReference type="AlphaFoldDB" id="A0A0U3H6I7"/>
<evidence type="ECO:0000256" key="8">
    <source>
        <dbReference type="ARBA" id="ARBA00022833"/>
    </source>
</evidence>
<dbReference type="InterPro" id="IPR027417">
    <property type="entry name" value="P-loop_NTPase"/>
</dbReference>
<dbReference type="EC" id="5.6.2.-" evidence="16"/>
<comment type="similarity">
    <text evidence="14 16">In the N-terminal section; belongs to the DEAD box helicase family. DDVD subfamily.</text>
</comment>
<evidence type="ECO:0000313" key="25">
    <source>
        <dbReference type="Proteomes" id="UP000065473"/>
    </source>
</evidence>
<evidence type="ECO:0000256" key="16">
    <source>
        <dbReference type="HAMAP-Rule" id="MF_01125"/>
    </source>
</evidence>
<keyword evidence="12 16" id="KW-0238">DNA-binding</keyword>
<keyword evidence="5 16" id="KW-0479">Metal-binding</keyword>
<dbReference type="CDD" id="cd03361">
    <property type="entry name" value="TOPRIM_TopoIA_RevGyr"/>
    <property type="match status" value="1"/>
</dbReference>
<dbReference type="EMBL" id="CP013695">
    <property type="protein sequence ID" value="ALU32789.1"/>
    <property type="molecule type" value="Genomic_DNA"/>
</dbReference>
<comment type="domain">
    <text evidence="16">Introduction of positive supercoils requires the cooperation of both domains. The helicase-like domain probably does not directly unwind DNA, but more likely acts by driving ATP-dependent conformational changes within the whole enzyme. A beta hairpin in the 'latch' region of the N-terminal domain plays a regulatory role in the enzyme, repressing topoisomerase activity in the absence of ATP and preventing the enzyme from acting as an ATP-independent relaxing enzyme; it also helps to coordinate nucleotide hydrolysis by the ATPase domain with the supercoiling activity of the topoisomerase domain.</text>
</comment>
<dbReference type="GO" id="GO:0005737">
    <property type="term" value="C:cytoplasm"/>
    <property type="evidence" value="ECO:0007669"/>
    <property type="project" value="UniProtKB-SubCell"/>
</dbReference>
<dbReference type="Gene3D" id="3.40.50.300">
    <property type="entry name" value="P-loop containing nucleotide triphosphate hydrolases"/>
    <property type="match status" value="3"/>
</dbReference>
<dbReference type="GO" id="GO:0008270">
    <property type="term" value="F:zinc ion binding"/>
    <property type="evidence" value="ECO:0007669"/>
    <property type="project" value="UniProtKB-UniRule"/>
</dbReference>
<evidence type="ECO:0000256" key="6">
    <source>
        <dbReference type="ARBA" id="ARBA00022741"/>
    </source>
</evidence>
<dbReference type="PROSITE" id="PS51192">
    <property type="entry name" value="HELICASE_ATP_BIND_1"/>
    <property type="match status" value="1"/>
</dbReference>
<evidence type="ECO:0000256" key="13">
    <source>
        <dbReference type="ARBA" id="ARBA00023235"/>
    </source>
</evidence>
<reference evidence="24 25" key="1">
    <citation type="submission" date="2015-12" db="EMBL/GenBank/DDBJ databases">
        <title>A stable core within a dynamic pangenome in Sulfolobus acidocaldarius.</title>
        <authorList>
            <person name="Anderson R."/>
            <person name="Kouris A."/>
            <person name="Seward C."/>
            <person name="Campbell K."/>
            <person name="Whitaker R."/>
        </authorList>
    </citation>
    <scope>NUCLEOTIDE SEQUENCE [LARGE SCALE GENOMIC DNA]</scope>
    <source>
        <strain evidence="22 25">GG12-C01-09</strain>
        <strain evidence="23 24">NG05B_CO5_07</strain>
    </source>
</reference>
<dbReference type="InterPro" id="IPR006171">
    <property type="entry name" value="TOPRIM_dom"/>
</dbReference>
<comment type="subcellular location">
    <subcellularLocation>
        <location evidence="2 16">Cytoplasm</location>
    </subcellularLocation>
</comment>
<accession>A0A0U3H6I7</accession>
<dbReference type="Pfam" id="PF01751">
    <property type="entry name" value="Toprim"/>
    <property type="match status" value="1"/>
</dbReference>
<dbReference type="CDD" id="cd17924">
    <property type="entry name" value="DDXDc_reverse_gyrase"/>
    <property type="match status" value="1"/>
</dbReference>
<dbReference type="SMART" id="SM00382">
    <property type="entry name" value="AAA"/>
    <property type="match status" value="1"/>
</dbReference>
<dbReference type="InterPro" id="IPR040569">
    <property type="entry name" value="Znf_Rg"/>
</dbReference>
<evidence type="ECO:0000256" key="12">
    <source>
        <dbReference type="ARBA" id="ARBA00023125"/>
    </source>
</evidence>
<evidence type="ECO:0000256" key="4">
    <source>
        <dbReference type="ARBA" id="ARBA00022490"/>
    </source>
</evidence>
<evidence type="ECO:0000313" key="23">
    <source>
        <dbReference type="EMBL" id="ALU32789.1"/>
    </source>
</evidence>
<feature type="domain" description="Helicase ATP-binding" evidence="19">
    <location>
        <begin position="93"/>
        <end position="259"/>
    </location>
</feature>
<dbReference type="InterPro" id="IPR013826">
    <property type="entry name" value="Topo_IA_cen_sub3"/>
</dbReference>
<dbReference type="InterPro" id="IPR003601">
    <property type="entry name" value="Topo_IA_2"/>
</dbReference>
<dbReference type="SMART" id="SM00436">
    <property type="entry name" value="TOP1Bc"/>
    <property type="match status" value="1"/>
</dbReference>
<dbReference type="PROSITE" id="PS52039">
    <property type="entry name" value="TOPO_IA_2"/>
    <property type="match status" value="1"/>
</dbReference>
<dbReference type="PANTHER" id="PTHR43505:SF1">
    <property type="entry name" value="REVERSE GYRASE"/>
    <property type="match status" value="1"/>
</dbReference>
<dbReference type="PaxDb" id="1435377-SUSAZ_03810"/>
<dbReference type="GO" id="GO:0006260">
    <property type="term" value="P:DNA replication"/>
    <property type="evidence" value="ECO:0007669"/>
    <property type="project" value="UniProtKB-UniRule"/>
</dbReference>
<dbReference type="SMART" id="SM00493">
    <property type="entry name" value="TOPRIM"/>
    <property type="match status" value="1"/>
</dbReference>
<dbReference type="InterPro" id="IPR013824">
    <property type="entry name" value="Topo_IA_cen_sub1"/>
</dbReference>
<comment type="cofactor">
    <cofactor evidence="16">
        <name>Zn(2+)</name>
        <dbReference type="ChEBI" id="CHEBI:29105"/>
    </cofactor>
    <text evidence="16">Binds 1 or 2 zinc ions per subunit.</text>
</comment>
<dbReference type="Pfam" id="PF01131">
    <property type="entry name" value="Topoisom_bac"/>
    <property type="match status" value="1"/>
</dbReference>
<keyword evidence="16" id="KW-0378">Hydrolase</keyword>
<gene>
    <name evidence="16" type="primary">rgy</name>
    <name evidence="22" type="ORF">ATY89_02215</name>
    <name evidence="23" type="ORF">ATZ20_05250</name>
</gene>
<evidence type="ECO:0000256" key="17">
    <source>
        <dbReference type="RuleBase" id="RU004026"/>
    </source>
</evidence>
<dbReference type="PROSITE" id="PS52037">
    <property type="entry name" value="ZF_RG_C"/>
    <property type="match status" value="1"/>
</dbReference>
<dbReference type="SUPFAM" id="SSF56712">
    <property type="entry name" value="Prokaryotic type I DNA topoisomerase"/>
    <property type="match status" value="1"/>
</dbReference>
<keyword evidence="7 16" id="KW-0863">Zinc-finger</keyword>
<dbReference type="Gene3D" id="1.10.460.10">
    <property type="entry name" value="Topoisomerase I, domain 2"/>
    <property type="match status" value="1"/>
</dbReference>
<dbReference type="CDD" id="cd18798">
    <property type="entry name" value="SF2_C_reverse_gyrase"/>
    <property type="match status" value="1"/>
</dbReference>
<evidence type="ECO:0000256" key="15">
    <source>
        <dbReference type="ARBA" id="ARBA00049360"/>
    </source>
</evidence>
<evidence type="ECO:0000259" key="18">
    <source>
        <dbReference type="PROSITE" id="PS50880"/>
    </source>
</evidence>
<dbReference type="GO" id="GO:0003677">
    <property type="term" value="F:DNA binding"/>
    <property type="evidence" value="ECO:0007669"/>
    <property type="project" value="UniProtKB-UniRule"/>
</dbReference>
<evidence type="ECO:0000259" key="20">
    <source>
        <dbReference type="PROSITE" id="PS52036"/>
    </source>
</evidence>
<dbReference type="GO" id="GO:0160097">
    <property type="term" value="F:reverse gyrase activity"/>
    <property type="evidence" value="ECO:0007669"/>
    <property type="project" value="UniProtKB-UniRule"/>
</dbReference>
<organism evidence="22 25">
    <name type="scientific">Sulfolobus acidocaldarius</name>
    <dbReference type="NCBI Taxonomy" id="2285"/>
    <lineage>
        <taxon>Archaea</taxon>
        <taxon>Thermoproteota</taxon>
        <taxon>Thermoprotei</taxon>
        <taxon>Sulfolobales</taxon>
        <taxon>Sulfolobaceae</taxon>
        <taxon>Sulfolobus</taxon>
    </lineage>
</organism>
<comment type="cofactor">
    <cofactor evidence="1">
        <name>Mg(2+)</name>
        <dbReference type="ChEBI" id="CHEBI:18420"/>
    </cofactor>
</comment>
<dbReference type="STRING" id="1435377.SUSAZ_03810"/>
<feature type="domain" description="RG N-terminal-type" evidence="20">
    <location>
        <begin position="4"/>
        <end position="41"/>
    </location>
</feature>
<protein>
    <recommendedName>
        <fullName evidence="16 17">Reverse gyrase</fullName>
        <ecNumber evidence="16">5.6.2.-</ecNumber>
    </recommendedName>
</protein>
<keyword evidence="6 16" id="KW-0547">Nucleotide-binding</keyword>
<dbReference type="CDD" id="cd00186">
    <property type="entry name" value="TOP1Ac"/>
    <property type="match status" value="1"/>
</dbReference>
<dbReference type="EMBL" id="CP013694">
    <property type="protein sequence ID" value="ALU30527.1"/>
    <property type="molecule type" value="Genomic_DNA"/>
</dbReference>
<dbReference type="SMART" id="SM00437">
    <property type="entry name" value="TOP1Ac"/>
    <property type="match status" value="1"/>
</dbReference>
<keyword evidence="13 16" id="KW-0413">Isomerase</keyword>
<feature type="binding site" evidence="16">
    <location>
        <position position="89"/>
    </location>
    <ligand>
        <name>ATP</name>
        <dbReference type="ChEBI" id="CHEBI:30616"/>
    </ligand>
</feature>
<dbReference type="GO" id="GO:0005524">
    <property type="term" value="F:ATP binding"/>
    <property type="evidence" value="ECO:0007669"/>
    <property type="project" value="UniProtKB-UniRule"/>
</dbReference>
<dbReference type="GO" id="GO:0008094">
    <property type="term" value="F:ATP-dependent activity, acting on DNA"/>
    <property type="evidence" value="ECO:0007669"/>
    <property type="project" value="UniProtKB-UniRule"/>
</dbReference>
<comment type="function">
    <text evidence="16">Modifies the topological state of DNA by introducing positive supercoils in an ATP-dependent process, increasing the linking number in steps of +1. Binds to single-stranded DNA, transiently cleaves and then rejoins the ends, introducing a positive supercoil in the process. The scissile phosphodiester is attacked by the catalytic tyrosine of the enzyme, resulting in the formation of a DNA-(5'-phosphotyrosyl)-enzyme intermediate. Probably involved in rewinding DNA strands in regions of the chromosome that have opened up to allow replication, transcription, DNA repair and/or for DNA protection.</text>
</comment>
<feature type="active site" description="O-(5'-phospho-DNA)-tyrosine intermediate" evidence="16">
    <location>
        <position position="962"/>
    </location>
</feature>
<evidence type="ECO:0000256" key="3">
    <source>
        <dbReference type="ARBA" id="ARBA00011245"/>
    </source>
</evidence>
<keyword evidence="4 16" id="KW-0963">Cytoplasm</keyword>
<comment type="catalytic activity">
    <reaction evidence="15 16 17">
        <text>ATP + H2O = ADP + phosphate + H(+)</text>
        <dbReference type="Rhea" id="RHEA:13065"/>
        <dbReference type="ChEBI" id="CHEBI:15377"/>
        <dbReference type="ChEBI" id="CHEBI:15378"/>
        <dbReference type="ChEBI" id="CHEBI:30616"/>
        <dbReference type="ChEBI" id="CHEBI:43474"/>
        <dbReference type="ChEBI" id="CHEBI:456216"/>
    </reaction>
</comment>
<dbReference type="Pfam" id="PF00270">
    <property type="entry name" value="DEAD"/>
    <property type="match status" value="1"/>
</dbReference>
<dbReference type="PANTHER" id="PTHR43505">
    <property type="entry name" value="REVERSE GYRASE"/>
    <property type="match status" value="1"/>
</dbReference>
<dbReference type="PROSITE" id="PS52036">
    <property type="entry name" value="ZF_RG_N"/>
    <property type="match status" value="1"/>
</dbReference>
<dbReference type="NCBIfam" id="TIGR01054">
    <property type="entry name" value="rgy"/>
    <property type="match status" value="1"/>
</dbReference>
<dbReference type="InterPro" id="IPR023405">
    <property type="entry name" value="Topo_IA_core_domain"/>
</dbReference>
<proteinExistence type="inferred from homology"/>
<dbReference type="SUPFAM" id="SSF52540">
    <property type="entry name" value="P-loop containing nucleoside triphosphate hydrolases"/>
    <property type="match status" value="2"/>
</dbReference>
<evidence type="ECO:0000259" key="19">
    <source>
        <dbReference type="PROSITE" id="PS51192"/>
    </source>
</evidence>
<dbReference type="InterPro" id="IPR003593">
    <property type="entry name" value="AAA+_ATPase"/>
</dbReference>
<sequence length="1245" mass="142418">MSDIPPSIYLFSCPNCGRSISTYRLLLGSVCNICLEEDKEYKNIGDLIKDIEKQGNLIKLKDIQRVLDDYESFVSVFRRLLGFPPFGPQKSWIYRLLSGESFAIIAPPGLGKTTFGLISSIYLYLRGKKSILVFPTKSLVRQAIDKLSSYIQNLAEIKENPPKVIYYYSGMSASERKEADEGLQSKTFDIFISTNRFLIDNIDQISSTSYQFLFVDDVDTALKSSKSAQAILKLLGFTPSDQDKIKESLKKYRENTQKNEQNEYIFEEIDKIRKDRLASKTVIFSSATLNRSNPILTSLVGFKPGSSVIYIRKVYDMYVKQPDKEQETFNLIKSLLHRLGDGGLIFVPVDKKQEYIKRLQSELSNEFNVAAITSTSATKIDDFANGEIDVLIGSATHYGILVRGLDLPWRVKYSIFVGIPKFKFRLGEKVNLLTLSRLLSLIALITKDQEVIYISRRVKDKIRRLSPAALTMLSVQAKEGKLEDSILLKAYDLLNKYLSNQNVLKRISEIGDFVLSPDNDILIPDYLTYVQASGRTSRIYAGDVTTGLSILLVDDFNLFRLLNKKLQYILDDIQWRELDVEKWTAGDVEIKNLISKINEERNEISKLKNEGNVAPALQKVKTVLLVVESPNKAKTISSFFSRPSIRQIGNMRVYETVLGDKVLMVTASGGHVYDLTTQDMGIYGVDIMKQNSSLVFIPIYNSIKKCENNHQFTDFFESNKCPRCMTTKVRYDSLKSINVLRNLAVEADEVLIGTDPDTEGEKIAWDLYLALRPYNSNIRRAEFHEVTRKAILQAINQPREFNVNLVKSQLVRRIEDRWIGFKLSSILQTRFWPEYCKSLSSNKQLNCNENKNLSAGRVQTPVLSWIVDRYTEYQRNKSRVYYGKIDQLQDIVIYVPKQDGVRKNSKIVVVFNEINQLEEEFGPLPPYTTDTLLSDSNNFFGLSAPETMRIAQDLFELGLITYHRTDSNRISNTGISVAENYLKDVLGDKYTNIFKPRSWGDGGAHEGIRPTKPIDVEQLRLLIEEGELELAKRLTNNHFKVYDIIFRRFISSQIIPLKVRKEIVKIELYGENKKEKINSNQNIIEVITGITLPGIDTEISKFAYVPVRNVSRSVAERLKELGRSIPTDFSIEISNSFIKSTVNLYTQADLVMEMKNKKIGRPSTYATIIGTILRRGYVLESLKTKKLIPTRLGVEVNKYLNENYGRFVSEDRTRKLLQLMDMVEAGQEKYEEVLKQVYEEINEIR</sequence>
<dbReference type="PROSITE" id="PS50880">
    <property type="entry name" value="TOPRIM"/>
    <property type="match status" value="1"/>
</dbReference>
<dbReference type="InterPro" id="IPR003602">
    <property type="entry name" value="Topo_IA_DNA-bd_dom"/>
</dbReference>
<evidence type="ECO:0000256" key="1">
    <source>
        <dbReference type="ARBA" id="ARBA00001946"/>
    </source>
</evidence>
<feature type="domain" description="Topo IA-type catalytic" evidence="21">
    <location>
        <begin position="802"/>
        <end position="1245"/>
    </location>
</feature>
<dbReference type="InterPro" id="IPR014001">
    <property type="entry name" value="Helicase_ATP-bd"/>
</dbReference>
<dbReference type="InterPro" id="IPR013497">
    <property type="entry name" value="Topo_IA_cen"/>
</dbReference>
<dbReference type="GO" id="GO:0016787">
    <property type="term" value="F:hydrolase activity"/>
    <property type="evidence" value="ECO:0007669"/>
    <property type="project" value="UniProtKB-KW"/>
</dbReference>
<keyword evidence="11 16" id="KW-0799">Topoisomerase</keyword>
<comment type="similarity">
    <text evidence="16">In the C-terminal section; belongs to the type IA topoisomerase family.</text>
</comment>
<evidence type="ECO:0000256" key="5">
    <source>
        <dbReference type="ARBA" id="ARBA00022723"/>
    </source>
</evidence>
<keyword evidence="8 16" id="KW-0862">Zinc</keyword>
<evidence type="ECO:0000256" key="9">
    <source>
        <dbReference type="ARBA" id="ARBA00022840"/>
    </source>
</evidence>
<evidence type="ECO:0000256" key="11">
    <source>
        <dbReference type="ARBA" id="ARBA00023029"/>
    </source>
</evidence>
<name>A0A0U3H6I7_9CREN</name>
<feature type="region of interest" description="Topoisomerase I" evidence="16">
    <location>
        <begin position="618"/>
        <end position="1245"/>
    </location>
</feature>
<comment type="function">
    <text evidence="17">Modifies the topological state of DNA by introducing positive supercoils in an ATP-dependent process, increasing the linking number in steps of +1. Binds to single-stranded DNA, transiently cleaves and then rejoins the ends, introducing a positive supercoil in the process. The scissile phosphodiester is attacked by the catalytic tyrosine of the enzyme, resulting in the formation of a DNA-(5'-phosphotyrosyl)-enzyme intermediate. Involved in rewinding DNA strands in regions of the chromosome that have opened up to allow replication, transcription, DNA repair and/or for DNA protection.</text>
</comment>